<dbReference type="InterPro" id="IPR037294">
    <property type="entry name" value="ABC_BtuC-like"/>
</dbReference>
<dbReference type="InterPro" id="IPR000522">
    <property type="entry name" value="ABC_transptr_permease_BtuC"/>
</dbReference>
<evidence type="ECO:0000313" key="9">
    <source>
        <dbReference type="EMBL" id="GEK79296.1"/>
    </source>
</evidence>
<dbReference type="FunFam" id="1.10.3470.10:FF:000001">
    <property type="entry name" value="Vitamin B12 ABC transporter permease BtuC"/>
    <property type="match status" value="1"/>
</dbReference>
<feature type="transmembrane region" description="Helical" evidence="8">
    <location>
        <begin position="82"/>
        <end position="99"/>
    </location>
</feature>
<evidence type="ECO:0000256" key="6">
    <source>
        <dbReference type="ARBA" id="ARBA00022989"/>
    </source>
</evidence>
<dbReference type="PANTHER" id="PTHR30472:SF1">
    <property type="entry name" value="FE(3+) DICITRATE TRANSPORT SYSTEM PERMEASE PROTEIN FECC-RELATED"/>
    <property type="match status" value="1"/>
</dbReference>
<evidence type="ECO:0000256" key="3">
    <source>
        <dbReference type="ARBA" id="ARBA00022448"/>
    </source>
</evidence>
<keyword evidence="3" id="KW-0813">Transport</keyword>
<comment type="caution">
    <text evidence="9">The sequence shown here is derived from an EMBL/GenBank/DDBJ whole genome shotgun (WGS) entry which is preliminary data.</text>
</comment>
<name>A0AA87RAH8_9MICO</name>
<feature type="transmembrane region" description="Helical" evidence="8">
    <location>
        <begin position="168"/>
        <end position="189"/>
    </location>
</feature>
<keyword evidence="6 8" id="KW-1133">Transmembrane helix</keyword>
<evidence type="ECO:0000256" key="8">
    <source>
        <dbReference type="SAM" id="Phobius"/>
    </source>
</evidence>
<reference evidence="9 10" key="1">
    <citation type="submission" date="2019-07" db="EMBL/GenBank/DDBJ databases">
        <title>Whole genome shotgun sequence of Agrococcus baldri NBRC 103055.</title>
        <authorList>
            <person name="Hosoyama A."/>
            <person name="Uohara A."/>
            <person name="Ohji S."/>
            <person name="Ichikawa N."/>
        </authorList>
    </citation>
    <scope>NUCLEOTIDE SEQUENCE [LARGE SCALE GENOMIC DNA]</scope>
    <source>
        <strain evidence="9 10">NBRC 103055</strain>
    </source>
</reference>
<keyword evidence="4" id="KW-1003">Cell membrane</keyword>
<keyword evidence="10" id="KW-1185">Reference proteome</keyword>
<comment type="subcellular location">
    <subcellularLocation>
        <location evidence="1">Cell membrane</location>
        <topology evidence="1">Multi-pass membrane protein</topology>
    </subcellularLocation>
</comment>
<dbReference type="RefSeq" id="WP_318279057.1">
    <property type="nucleotide sequence ID" value="NZ_BJUU01000003.1"/>
</dbReference>
<keyword evidence="5 8" id="KW-0812">Transmembrane</keyword>
<feature type="transmembrane region" description="Helical" evidence="8">
    <location>
        <begin position="111"/>
        <end position="132"/>
    </location>
</feature>
<dbReference type="SUPFAM" id="SSF81345">
    <property type="entry name" value="ABC transporter involved in vitamin B12 uptake, BtuC"/>
    <property type="match status" value="1"/>
</dbReference>
<evidence type="ECO:0000256" key="1">
    <source>
        <dbReference type="ARBA" id="ARBA00004651"/>
    </source>
</evidence>
<organism evidence="9 10">
    <name type="scientific">Agrococcus baldri</name>
    <dbReference type="NCBI Taxonomy" id="153730"/>
    <lineage>
        <taxon>Bacteria</taxon>
        <taxon>Bacillati</taxon>
        <taxon>Actinomycetota</taxon>
        <taxon>Actinomycetes</taxon>
        <taxon>Micrococcales</taxon>
        <taxon>Microbacteriaceae</taxon>
        <taxon>Agrococcus</taxon>
    </lineage>
</organism>
<feature type="transmembrane region" description="Helical" evidence="8">
    <location>
        <begin position="326"/>
        <end position="344"/>
    </location>
</feature>
<dbReference type="Pfam" id="PF01032">
    <property type="entry name" value="FecCD"/>
    <property type="match status" value="1"/>
</dbReference>
<feature type="transmembrane region" description="Helical" evidence="8">
    <location>
        <begin position="297"/>
        <end position="317"/>
    </location>
</feature>
<dbReference type="Gene3D" id="1.10.3470.10">
    <property type="entry name" value="ABC transporter involved in vitamin B12 uptake, BtuC"/>
    <property type="match status" value="1"/>
</dbReference>
<sequence length="352" mass="35058">MTRAPKVTAPARWRARPAGSRTRATRVVAVVAALAVLVVATAASVAFGARPVPLETVWAILTGAGADPLDVAAVSGLRGPRTAIAATVGIGLGLAGAIMQAVTRNPLADPGLLGVTSGSAFAVAIAIAAFGITAPLGYVWPAFGGALLATVLVFAVGGGMRGGSPERLVLAGVALGAVLSGAIAGLRLLDPETFSALQVWESGRLENRGLDVALPILPAIAIGAALAIALAPALNALALGDDLATSLGSRVRTTRALSIVAVTLLAGGATAIAGPIAFVGLMVPHIARWIVGADQRWILPLSGVLGAVLLLASDVLARVALWPGELPVGVVTAFIGAPVLIALVRRRKASGL</sequence>
<keyword evidence="7 8" id="KW-0472">Membrane</keyword>
<feature type="transmembrane region" description="Helical" evidence="8">
    <location>
        <begin position="212"/>
        <end position="235"/>
    </location>
</feature>
<dbReference type="PANTHER" id="PTHR30472">
    <property type="entry name" value="FERRIC ENTEROBACTIN TRANSPORT SYSTEM PERMEASE PROTEIN"/>
    <property type="match status" value="1"/>
</dbReference>
<evidence type="ECO:0000256" key="7">
    <source>
        <dbReference type="ARBA" id="ARBA00023136"/>
    </source>
</evidence>
<gene>
    <name evidence="9" type="ORF">ABA31_06470</name>
</gene>
<proteinExistence type="inferred from homology"/>
<dbReference type="GO" id="GO:0022857">
    <property type="term" value="F:transmembrane transporter activity"/>
    <property type="evidence" value="ECO:0007669"/>
    <property type="project" value="InterPro"/>
</dbReference>
<evidence type="ECO:0000256" key="2">
    <source>
        <dbReference type="ARBA" id="ARBA00007935"/>
    </source>
</evidence>
<evidence type="ECO:0000313" key="10">
    <source>
        <dbReference type="Proteomes" id="UP000321749"/>
    </source>
</evidence>
<dbReference type="EMBL" id="BJUU01000003">
    <property type="protein sequence ID" value="GEK79296.1"/>
    <property type="molecule type" value="Genomic_DNA"/>
</dbReference>
<evidence type="ECO:0000256" key="5">
    <source>
        <dbReference type="ARBA" id="ARBA00022692"/>
    </source>
</evidence>
<feature type="transmembrane region" description="Helical" evidence="8">
    <location>
        <begin position="138"/>
        <end position="156"/>
    </location>
</feature>
<dbReference type="Proteomes" id="UP000321749">
    <property type="component" value="Unassembled WGS sequence"/>
</dbReference>
<dbReference type="GO" id="GO:0033214">
    <property type="term" value="P:siderophore-iron import into cell"/>
    <property type="evidence" value="ECO:0007669"/>
    <property type="project" value="TreeGrafter"/>
</dbReference>
<comment type="similarity">
    <text evidence="2">Belongs to the binding-protein-dependent transport system permease family. FecCD subfamily.</text>
</comment>
<dbReference type="AlphaFoldDB" id="A0AA87RAH8"/>
<dbReference type="GO" id="GO:0005886">
    <property type="term" value="C:plasma membrane"/>
    <property type="evidence" value="ECO:0007669"/>
    <property type="project" value="UniProtKB-SubCell"/>
</dbReference>
<dbReference type="CDD" id="cd06550">
    <property type="entry name" value="TM_ABC_iron-siderophores_like"/>
    <property type="match status" value="1"/>
</dbReference>
<evidence type="ECO:0000256" key="4">
    <source>
        <dbReference type="ARBA" id="ARBA00022475"/>
    </source>
</evidence>
<feature type="transmembrane region" description="Helical" evidence="8">
    <location>
        <begin position="256"/>
        <end position="277"/>
    </location>
</feature>
<protein>
    <submittedName>
        <fullName evidence="9">ABC transporter permease</fullName>
    </submittedName>
</protein>
<accession>A0AA87RAH8</accession>